<evidence type="ECO:0000256" key="1">
    <source>
        <dbReference type="ARBA" id="ARBA00022670"/>
    </source>
</evidence>
<proteinExistence type="predicted"/>
<keyword evidence="5" id="KW-0732">Signal</keyword>
<dbReference type="InterPro" id="IPR043504">
    <property type="entry name" value="Peptidase_S1_PA_chymotrypsin"/>
</dbReference>
<evidence type="ECO:0000313" key="8">
    <source>
        <dbReference type="Proteomes" id="UP001168821"/>
    </source>
</evidence>
<organism evidence="7 8">
    <name type="scientific">Zophobas morio</name>
    <dbReference type="NCBI Taxonomy" id="2755281"/>
    <lineage>
        <taxon>Eukaryota</taxon>
        <taxon>Metazoa</taxon>
        <taxon>Ecdysozoa</taxon>
        <taxon>Arthropoda</taxon>
        <taxon>Hexapoda</taxon>
        <taxon>Insecta</taxon>
        <taxon>Pterygota</taxon>
        <taxon>Neoptera</taxon>
        <taxon>Endopterygota</taxon>
        <taxon>Coleoptera</taxon>
        <taxon>Polyphaga</taxon>
        <taxon>Cucujiformia</taxon>
        <taxon>Tenebrionidae</taxon>
        <taxon>Zophobas</taxon>
    </lineage>
</organism>
<dbReference type="PROSITE" id="PS50240">
    <property type="entry name" value="TRYPSIN_DOM"/>
    <property type="match status" value="1"/>
</dbReference>
<dbReference type="SUPFAM" id="SSF50494">
    <property type="entry name" value="Trypsin-like serine proteases"/>
    <property type="match status" value="1"/>
</dbReference>
<protein>
    <recommendedName>
        <fullName evidence="6">Peptidase S1 domain-containing protein</fullName>
    </recommendedName>
</protein>
<evidence type="ECO:0000256" key="5">
    <source>
        <dbReference type="SAM" id="SignalP"/>
    </source>
</evidence>
<dbReference type="Gene3D" id="2.40.10.10">
    <property type="entry name" value="Trypsin-like serine proteases"/>
    <property type="match status" value="1"/>
</dbReference>
<keyword evidence="1" id="KW-0645">Protease</keyword>
<name>A0AA38M797_9CUCU</name>
<gene>
    <name evidence="7" type="ORF">Zmor_024231</name>
</gene>
<dbReference type="Proteomes" id="UP001168821">
    <property type="component" value="Unassembled WGS sequence"/>
</dbReference>
<evidence type="ECO:0000256" key="2">
    <source>
        <dbReference type="ARBA" id="ARBA00022801"/>
    </source>
</evidence>
<accession>A0AA38M797</accession>
<sequence>MLILKLTLTFLLLLVESAITSPNHNVRILDGQKAEPGQFPFLTGLFVNIESTEKANSRPSLPYVWCSAAILDKYWAVIPAHCIADFEPENYCLLAGTNVVDNGGVNYTVSSAVFHPNYTNTGLVYLNDVALLNVEEGFALSELVKTVEIGEVEPNEQCTIMGWGQLDEYYFANELYYTQLDTITDDDCRDLADTVPYPIHLGGDEICTFSADGVSVPCNADAGPLLCGDKVAAMLSYAIFGCDATLPIVYTRLAYHEEWINSVINS</sequence>
<keyword evidence="2" id="KW-0378">Hydrolase</keyword>
<dbReference type="GO" id="GO:0004252">
    <property type="term" value="F:serine-type endopeptidase activity"/>
    <property type="evidence" value="ECO:0007669"/>
    <property type="project" value="InterPro"/>
</dbReference>
<evidence type="ECO:0000313" key="7">
    <source>
        <dbReference type="EMBL" id="KAJ3646655.1"/>
    </source>
</evidence>
<keyword evidence="4" id="KW-1015">Disulfide bond</keyword>
<feature type="chain" id="PRO_5041228357" description="Peptidase S1 domain-containing protein" evidence="5">
    <location>
        <begin position="21"/>
        <end position="266"/>
    </location>
</feature>
<feature type="signal peptide" evidence="5">
    <location>
        <begin position="1"/>
        <end position="20"/>
    </location>
</feature>
<evidence type="ECO:0000256" key="4">
    <source>
        <dbReference type="ARBA" id="ARBA00023157"/>
    </source>
</evidence>
<dbReference type="InterPro" id="IPR009003">
    <property type="entry name" value="Peptidase_S1_PA"/>
</dbReference>
<dbReference type="PANTHER" id="PTHR24276">
    <property type="entry name" value="POLYSERASE-RELATED"/>
    <property type="match status" value="1"/>
</dbReference>
<evidence type="ECO:0000256" key="3">
    <source>
        <dbReference type="ARBA" id="ARBA00022825"/>
    </source>
</evidence>
<dbReference type="InterPro" id="IPR001254">
    <property type="entry name" value="Trypsin_dom"/>
</dbReference>
<dbReference type="SMART" id="SM00020">
    <property type="entry name" value="Tryp_SPc"/>
    <property type="match status" value="1"/>
</dbReference>
<evidence type="ECO:0000259" key="6">
    <source>
        <dbReference type="PROSITE" id="PS50240"/>
    </source>
</evidence>
<dbReference type="AlphaFoldDB" id="A0AA38M797"/>
<feature type="domain" description="Peptidase S1" evidence="6">
    <location>
        <begin position="28"/>
        <end position="265"/>
    </location>
</feature>
<reference evidence="7" key="1">
    <citation type="journal article" date="2023" name="G3 (Bethesda)">
        <title>Whole genome assemblies of Zophobas morio and Tenebrio molitor.</title>
        <authorList>
            <person name="Kaur S."/>
            <person name="Stinson S.A."/>
            <person name="diCenzo G.C."/>
        </authorList>
    </citation>
    <scope>NUCLEOTIDE SEQUENCE</scope>
    <source>
        <strain evidence="7">QUZm001</strain>
    </source>
</reference>
<dbReference type="InterPro" id="IPR050430">
    <property type="entry name" value="Peptidase_S1"/>
</dbReference>
<comment type="caution">
    <text evidence="7">The sequence shown here is derived from an EMBL/GenBank/DDBJ whole genome shotgun (WGS) entry which is preliminary data.</text>
</comment>
<keyword evidence="8" id="KW-1185">Reference proteome</keyword>
<dbReference type="GO" id="GO:0006508">
    <property type="term" value="P:proteolysis"/>
    <property type="evidence" value="ECO:0007669"/>
    <property type="project" value="UniProtKB-KW"/>
</dbReference>
<keyword evidence="3" id="KW-0720">Serine protease</keyword>
<dbReference type="Pfam" id="PF00089">
    <property type="entry name" value="Trypsin"/>
    <property type="match status" value="1"/>
</dbReference>
<dbReference type="PANTHER" id="PTHR24276:SF96">
    <property type="entry name" value="PEPTIDASE S1 DOMAIN-CONTAINING PROTEIN"/>
    <property type="match status" value="1"/>
</dbReference>
<dbReference type="EMBL" id="JALNTZ010000007">
    <property type="protein sequence ID" value="KAJ3646655.1"/>
    <property type="molecule type" value="Genomic_DNA"/>
</dbReference>